<dbReference type="AlphaFoldDB" id="A9BKF4"/>
<dbReference type="RefSeq" id="XP_001712312.1">
    <property type="nucleotide sequence ID" value="XM_001712260.1"/>
</dbReference>
<keyword evidence="1" id="KW-0472">Membrane</keyword>
<dbReference type="GeneID" id="5739599"/>
<dbReference type="EMBL" id="CP000881">
    <property type="protein sequence ID" value="ABW97987.1"/>
    <property type="molecule type" value="Genomic_DNA"/>
</dbReference>
<keyword evidence="2" id="KW-0542">Nucleomorph</keyword>
<accession>A9BKF4</accession>
<evidence type="ECO:0000313" key="2">
    <source>
        <dbReference type="EMBL" id="ABW97987.1"/>
    </source>
</evidence>
<reference evidence="2 3" key="1">
    <citation type="journal article" date="2007" name="Proc. Natl. Acad. Sci. U.S.A.">
        <title>Nucleomorph genome of Hemiselmis andersenii reveals complete intron loss and compaction as a driver of protein structure and function.</title>
        <authorList>
            <person name="Lane C.E."/>
            <person name="van den Heuvel K."/>
            <person name="Kozera C."/>
            <person name="Curtis B.A."/>
            <person name="Parsons B.J."/>
            <person name="Bowman S."/>
            <person name="Archibald J.M."/>
        </authorList>
    </citation>
    <scope>NUCLEOTIDE SEQUENCE [LARGE SCALE GENOMIC DNA]</scope>
    <source>
        <strain evidence="2 3">CCMP644</strain>
    </source>
</reference>
<name>A9BKF4_HEMAN</name>
<evidence type="ECO:0000313" key="3">
    <source>
        <dbReference type="Proteomes" id="UP000243127"/>
    </source>
</evidence>
<proteinExistence type="predicted"/>
<evidence type="ECO:0000256" key="1">
    <source>
        <dbReference type="SAM" id="Phobius"/>
    </source>
</evidence>
<keyword evidence="1" id="KW-0812">Transmembrane</keyword>
<dbReference type="Proteomes" id="UP000243127">
    <property type="component" value="Nucleomorph 1"/>
</dbReference>
<keyword evidence="1" id="KW-1133">Transmembrane helix</keyword>
<feature type="transmembrane region" description="Helical" evidence="1">
    <location>
        <begin position="97"/>
        <end position="122"/>
    </location>
</feature>
<feature type="transmembrane region" description="Helical" evidence="1">
    <location>
        <begin position="234"/>
        <end position="252"/>
    </location>
</feature>
<geneLocation type="nucleomorph" evidence="2"/>
<gene>
    <name evidence="2" type="ORF">HAN_1g150</name>
</gene>
<protein>
    <submittedName>
        <fullName evidence="2">Uncharacterized protein</fullName>
    </submittedName>
</protein>
<organism evidence="2 3">
    <name type="scientific">Hemiselmis andersenii</name>
    <name type="common">Cryptophyte alga</name>
    <dbReference type="NCBI Taxonomy" id="464988"/>
    <lineage>
        <taxon>Eukaryota</taxon>
        <taxon>Cryptophyceae</taxon>
        <taxon>Cryptomonadales</taxon>
        <taxon>Hemiselmidaceae</taxon>
        <taxon>Hemiselmis</taxon>
    </lineage>
</organism>
<sequence>MTYLVENYTILKFLKRTNFRTFPFRIYNSFILVKKCRFLVFLLKIFSFEKFVFSIISKDLVQRENFFNNLKYFINLIVRNLSFFISSGFRIKFNRSFFYSGFTKIFLQLVKTINFFTIFKIFEKKAKKRKNGEFSGENFFKKKIFKNPNSGKLNLQIFKPENQSLKKRKDKLLIQDLYFVKKIIEKDIPKLNQKLESIIIRQIHAIEQVYDDCQKNLTLIPLIKKKLSKKKKMSMFKIFPLFFFIIYIIFNFKKI</sequence>